<keyword evidence="3" id="KW-1185">Reference proteome</keyword>
<dbReference type="STRING" id="1121393.SAMN02745216_03717"/>
<dbReference type="InterPro" id="IPR027417">
    <property type="entry name" value="P-loop_NTPase"/>
</dbReference>
<dbReference type="RefSeq" id="WP_073477758.1">
    <property type="nucleotide sequence ID" value="NZ_FQZU01000028.1"/>
</dbReference>
<evidence type="ECO:0000313" key="3">
    <source>
        <dbReference type="Proteomes" id="UP000183994"/>
    </source>
</evidence>
<dbReference type="Pfam" id="PF13614">
    <property type="entry name" value="AAA_31"/>
    <property type="match status" value="1"/>
</dbReference>
<accession>A0A1M6TQA6</accession>
<proteinExistence type="predicted"/>
<feature type="domain" description="AAA" evidence="1">
    <location>
        <begin position="7"/>
        <end position="182"/>
    </location>
</feature>
<dbReference type="InterPro" id="IPR050678">
    <property type="entry name" value="DNA_Partitioning_ATPase"/>
</dbReference>
<dbReference type="PANTHER" id="PTHR13696:SF99">
    <property type="entry name" value="COBYRINIC ACID AC-DIAMIDE SYNTHASE"/>
    <property type="match status" value="1"/>
</dbReference>
<sequence>MSAQQARVIAVVNEKGGVGKTATVINLGAALSKQDKKVLIVDMDPQFNATHGLGVELDEDALTTYEVMVGDDDLDPADAVIATKWAGLGLVPSHVDLAGAEAELMDQPGRENRLKRLRPLEKEYDFILLDTPPSLSLLTINVFTFAKEVLIPCQTHPYALKALDDLLDTIELVRENINPDLDVTGLVPTFYDPRTRVSRGIMELLQADERFEGKIFDTVIRSNATIAESAWKQKPVVFFRSRSYGALDYTNLAKELLKRGNGKKN</sequence>
<dbReference type="SUPFAM" id="SSF52540">
    <property type="entry name" value="P-loop containing nucleoside triphosphate hydrolases"/>
    <property type="match status" value="1"/>
</dbReference>
<evidence type="ECO:0000259" key="1">
    <source>
        <dbReference type="Pfam" id="PF13614"/>
    </source>
</evidence>
<dbReference type="Gene3D" id="3.40.50.300">
    <property type="entry name" value="P-loop containing nucleotide triphosphate hydrolases"/>
    <property type="match status" value="1"/>
</dbReference>
<dbReference type="EMBL" id="FQZU01000028">
    <property type="protein sequence ID" value="SHK59069.1"/>
    <property type="molecule type" value="Genomic_DNA"/>
</dbReference>
<dbReference type="CDD" id="cd02042">
    <property type="entry name" value="ParAB_family"/>
    <property type="match status" value="1"/>
</dbReference>
<dbReference type="PANTHER" id="PTHR13696">
    <property type="entry name" value="P-LOOP CONTAINING NUCLEOSIDE TRIPHOSPHATE HYDROLASE"/>
    <property type="match status" value="1"/>
</dbReference>
<reference evidence="3" key="1">
    <citation type="submission" date="2016-11" db="EMBL/GenBank/DDBJ databases">
        <authorList>
            <person name="Varghese N."/>
            <person name="Submissions S."/>
        </authorList>
    </citation>
    <scope>NUCLEOTIDE SEQUENCE [LARGE SCALE GENOMIC DNA]</scope>
    <source>
        <strain evidence="3">DSM 16219</strain>
    </source>
</reference>
<dbReference type="Proteomes" id="UP000183994">
    <property type="component" value="Unassembled WGS sequence"/>
</dbReference>
<gene>
    <name evidence="2" type="ORF">SAMN02745216_03717</name>
</gene>
<dbReference type="OrthoDB" id="9815116at2"/>
<evidence type="ECO:0000313" key="2">
    <source>
        <dbReference type="EMBL" id="SHK59069.1"/>
    </source>
</evidence>
<dbReference type="InterPro" id="IPR025669">
    <property type="entry name" value="AAA_dom"/>
</dbReference>
<dbReference type="AlphaFoldDB" id="A0A1M6TQA6"/>
<dbReference type="FunFam" id="3.40.50.300:FF:000285">
    <property type="entry name" value="Sporulation initiation inhibitor Soj"/>
    <property type="match status" value="1"/>
</dbReference>
<name>A0A1M6TQA6_9BACT</name>
<protein>
    <submittedName>
        <fullName evidence="2">Chromosome partitioning protein</fullName>
    </submittedName>
</protein>
<organism evidence="2 3">
    <name type="scientific">Desulfatibacillum alkenivorans DSM 16219</name>
    <dbReference type="NCBI Taxonomy" id="1121393"/>
    <lineage>
        <taxon>Bacteria</taxon>
        <taxon>Pseudomonadati</taxon>
        <taxon>Thermodesulfobacteriota</taxon>
        <taxon>Desulfobacteria</taxon>
        <taxon>Desulfobacterales</taxon>
        <taxon>Desulfatibacillaceae</taxon>
        <taxon>Desulfatibacillum</taxon>
    </lineage>
</organism>